<feature type="transmembrane region" description="Helical" evidence="1">
    <location>
        <begin position="257"/>
        <end position="277"/>
    </location>
</feature>
<feature type="transmembrane region" description="Helical" evidence="1">
    <location>
        <begin position="203"/>
        <end position="223"/>
    </location>
</feature>
<dbReference type="Proteomes" id="UP000190312">
    <property type="component" value="Unassembled WGS sequence"/>
</dbReference>
<dbReference type="VEuPathDB" id="FungiDB:AO090023000126"/>
<comment type="caution">
    <text evidence="3">The sequence shown here is derived from an EMBL/GenBank/DDBJ whole genome shotgun (WGS) entry which is preliminary data.</text>
</comment>
<feature type="transmembrane region" description="Helical" evidence="1">
    <location>
        <begin position="230"/>
        <end position="251"/>
    </location>
</feature>
<dbReference type="InterPro" id="IPR046529">
    <property type="entry name" value="DUF6594"/>
</dbReference>
<evidence type="ECO:0000313" key="4">
    <source>
        <dbReference type="Proteomes" id="UP000190312"/>
    </source>
</evidence>
<sequence>MSTRDSSAENPFSAEVNAEDARLWDTIRHLHRNGFINLVTRRPPYIPRWAYKLLRAGRGQRKTLSDGEYGYRINLADMHRMYMRHLQARLIQTAITLHFDHGNARPKEEIQTLESTLRKYVQAFQDHEYMARYAGQRNDPFIASSERIHDNYLLMREMTRCGKTASDMEAFKEAAIPTGPWETGEGGAQPIGATRTETLKRGLWSRIAGALVGGAFLVGPMWLLALKQELYLQLGVTTGCVSVFGLLMAWYLSSLEAVFAASVTYAAVLMVFIGVMIQEKGGK</sequence>
<evidence type="ECO:0000313" key="3">
    <source>
        <dbReference type="EMBL" id="OOO13783.1"/>
    </source>
</evidence>
<keyword evidence="1" id="KW-0812">Transmembrane</keyword>
<reference evidence="3 4" key="1">
    <citation type="submission" date="2016-10" db="EMBL/GenBank/DDBJ databases">
        <title>Genome sequencing of Aspergillus oryzae BCC7051.</title>
        <authorList>
            <person name="Thammarongtham C."/>
            <person name="Vorapreeda T."/>
            <person name="Nookaew I."/>
            <person name="Srisuk T."/>
            <person name="Land M."/>
            <person name="Jeennor S."/>
            <person name="Laoteng K."/>
        </authorList>
    </citation>
    <scope>NUCLEOTIDE SEQUENCE [LARGE SCALE GENOMIC DNA]</scope>
    <source>
        <strain evidence="3 4">BCC7051</strain>
    </source>
</reference>
<keyword evidence="1" id="KW-0472">Membrane</keyword>
<dbReference type="OrthoDB" id="3546297at2759"/>
<dbReference type="Pfam" id="PF20237">
    <property type="entry name" value="DUF6594"/>
    <property type="match status" value="1"/>
</dbReference>
<dbReference type="EMBL" id="MKZY01000001">
    <property type="protein sequence ID" value="OOO13783.1"/>
    <property type="molecule type" value="Genomic_DNA"/>
</dbReference>
<dbReference type="eggNOG" id="ENOG502SN9I">
    <property type="taxonomic scope" value="Eukaryota"/>
</dbReference>
<feature type="domain" description="DUF6594" evidence="2">
    <location>
        <begin position="202"/>
        <end position="270"/>
    </location>
</feature>
<evidence type="ECO:0000259" key="2">
    <source>
        <dbReference type="Pfam" id="PF20237"/>
    </source>
</evidence>
<gene>
    <name evidence="3" type="ORF">OAory_01023780</name>
</gene>
<dbReference type="AlphaFoldDB" id="A0A1S9DXJ7"/>
<evidence type="ECO:0000256" key="1">
    <source>
        <dbReference type="SAM" id="Phobius"/>
    </source>
</evidence>
<name>A0A1S9DXJ7_ASPOZ</name>
<proteinExistence type="predicted"/>
<protein>
    <recommendedName>
        <fullName evidence="2">DUF6594 domain-containing protein</fullName>
    </recommendedName>
</protein>
<organism evidence="3 4">
    <name type="scientific">Aspergillus oryzae</name>
    <name type="common">Yellow koji mold</name>
    <dbReference type="NCBI Taxonomy" id="5062"/>
    <lineage>
        <taxon>Eukaryota</taxon>
        <taxon>Fungi</taxon>
        <taxon>Dikarya</taxon>
        <taxon>Ascomycota</taxon>
        <taxon>Pezizomycotina</taxon>
        <taxon>Eurotiomycetes</taxon>
        <taxon>Eurotiomycetidae</taxon>
        <taxon>Eurotiales</taxon>
        <taxon>Aspergillaceae</taxon>
        <taxon>Aspergillus</taxon>
        <taxon>Aspergillus subgen. Circumdati</taxon>
    </lineage>
</organism>
<accession>A0A1S9DXJ7</accession>
<keyword evidence="1" id="KW-1133">Transmembrane helix</keyword>